<dbReference type="AlphaFoldDB" id="A0A0J1HAF7"/>
<dbReference type="Proteomes" id="UP000035909">
    <property type="component" value="Unassembled WGS sequence"/>
</dbReference>
<comment type="caution">
    <text evidence="1">The sequence shown here is derived from an EMBL/GenBank/DDBJ whole genome shotgun (WGS) entry which is preliminary data.</text>
</comment>
<sequence length="94" mass="10979">MKTDQFWEMVKQMSDMTMNSCRVIRKQQDIEGDRFELERLQILKARCDLHIQTLEKRIELALSRGNDLKPGCEFSCEEKSLTTPKTLASNPEKS</sequence>
<name>A0A0J1HAF7_9GAMM</name>
<dbReference type="PATRIC" id="fig|320778.3.peg.2741"/>
<dbReference type="STRING" id="320778.ABT57_12560"/>
<protein>
    <submittedName>
        <fullName evidence="1">Uncharacterized protein</fullName>
    </submittedName>
</protein>
<dbReference type="EMBL" id="LDOU01000013">
    <property type="protein sequence ID" value="KLV08656.1"/>
    <property type="molecule type" value="Genomic_DNA"/>
</dbReference>
<proteinExistence type="predicted"/>
<evidence type="ECO:0000313" key="1">
    <source>
        <dbReference type="EMBL" id="KLV08656.1"/>
    </source>
</evidence>
<keyword evidence="2" id="KW-1185">Reference proteome</keyword>
<gene>
    <name evidence="1" type="ORF">ABT57_12560</name>
</gene>
<organism evidence="1 2">
    <name type="scientific">Photobacterium ganghwense</name>
    <dbReference type="NCBI Taxonomy" id="320778"/>
    <lineage>
        <taxon>Bacteria</taxon>
        <taxon>Pseudomonadati</taxon>
        <taxon>Pseudomonadota</taxon>
        <taxon>Gammaproteobacteria</taxon>
        <taxon>Vibrionales</taxon>
        <taxon>Vibrionaceae</taxon>
        <taxon>Photobacterium</taxon>
    </lineage>
</organism>
<dbReference type="OrthoDB" id="5918959at2"/>
<evidence type="ECO:0000313" key="2">
    <source>
        <dbReference type="Proteomes" id="UP000035909"/>
    </source>
</evidence>
<reference evidence="1 2" key="1">
    <citation type="submission" date="2015-05" db="EMBL/GenBank/DDBJ databases">
        <title>Photobacterium galathea sp. nov.</title>
        <authorList>
            <person name="Machado H."/>
            <person name="Gram L."/>
        </authorList>
    </citation>
    <scope>NUCLEOTIDE SEQUENCE [LARGE SCALE GENOMIC DNA]</scope>
    <source>
        <strain evidence="1 2">DSM 22954</strain>
    </source>
</reference>
<accession>A0A0J1HAF7</accession>
<dbReference type="RefSeq" id="WP_047885583.1">
    <property type="nucleotide sequence ID" value="NZ_LDOU01000013.1"/>
</dbReference>